<evidence type="ECO:0000256" key="1">
    <source>
        <dbReference type="ARBA" id="ARBA00004549"/>
    </source>
</evidence>
<protein>
    <recommendedName>
        <fullName evidence="4">Peroxin-3</fullName>
    </recommendedName>
</protein>
<comment type="similarity">
    <text evidence="2">Belongs to the peroxin-3 family.</text>
</comment>
<dbReference type="EMBL" id="JAHMUF010000004">
    <property type="protein sequence ID" value="KAG7195329.1"/>
    <property type="molecule type" value="Genomic_DNA"/>
</dbReference>
<dbReference type="GeneID" id="66117231"/>
<sequence>MPIFSSISSFFNRNKKRLLIAGGLTVSAYYLVDHFVLQKFRDFQNNLKQEMLFKEQIRRRFLQTQQDCHYTILALLPVLTDPVIEYLPVELIAQALKVKKNNNNNSQQQLSSSNELTDSMLTTDNLNIHENTENQQLQQYMGHLKTQLWNLLKIKTLTRSLSLLYSISGLLLITRLQLNILARRSYLELAIVMAGGKLPANENNQANYQIEQSYLSLSWWLLNNGWLAITKMIEDLVIEKFSTINARTEVLLSDFNGILSEINQSIQQEHSQEIVACLFPNNYDNLITTLLNTNPNLVSELDMSDSNFHKLISETNFLVNSDYFSELFFKLIKNSQETLFSNLCLFLNSTVQPDKFELINENKKYKLANYLAQLSVQNGIMVDNNHEVNEFDDIGTELSGNIYINGLNAMEELDEFSASIYSNFE</sequence>
<dbReference type="GO" id="GO:0005778">
    <property type="term" value="C:peroxisomal membrane"/>
    <property type="evidence" value="ECO:0007669"/>
    <property type="project" value="UniProtKB-SubCell"/>
</dbReference>
<dbReference type="OrthoDB" id="45930at2759"/>
<dbReference type="GO" id="GO:0045046">
    <property type="term" value="P:protein import into peroxisome membrane"/>
    <property type="evidence" value="ECO:0007669"/>
    <property type="project" value="TreeGrafter"/>
</dbReference>
<accession>A0A9P8AJX9</accession>
<evidence type="ECO:0000313" key="6">
    <source>
        <dbReference type="Proteomes" id="UP000790833"/>
    </source>
</evidence>
<organism evidence="5 6">
    <name type="scientific">Scheffersomyces spartinae</name>
    <dbReference type="NCBI Taxonomy" id="45513"/>
    <lineage>
        <taxon>Eukaryota</taxon>
        <taxon>Fungi</taxon>
        <taxon>Dikarya</taxon>
        <taxon>Ascomycota</taxon>
        <taxon>Saccharomycotina</taxon>
        <taxon>Pichiomycetes</taxon>
        <taxon>Debaryomycetaceae</taxon>
        <taxon>Scheffersomyces</taxon>
    </lineage>
</organism>
<evidence type="ECO:0000256" key="4">
    <source>
        <dbReference type="ARBA" id="ARBA00032508"/>
    </source>
</evidence>
<dbReference type="RefSeq" id="XP_043050876.1">
    <property type="nucleotide sequence ID" value="XM_043194552.1"/>
</dbReference>
<dbReference type="GO" id="GO:0030674">
    <property type="term" value="F:protein-macromolecule adaptor activity"/>
    <property type="evidence" value="ECO:0007669"/>
    <property type="project" value="TreeGrafter"/>
</dbReference>
<dbReference type="Proteomes" id="UP000790833">
    <property type="component" value="Unassembled WGS sequence"/>
</dbReference>
<comment type="subcellular location">
    <subcellularLocation>
        <location evidence="1">Peroxisome membrane</location>
        <topology evidence="1">Single-pass membrane protein</topology>
    </subcellularLocation>
</comment>
<evidence type="ECO:0000313" key="5">
    <source>
        <dbReference type="EMBL" id="KAG7195329.1"/>
    </source>
</evidence>
<keyword evidence="3" id="KW-0576">Peroxisome</keyword>
<proteinExistence type="inferred from homology"/>
<dbReference type="PANTHER" id="PTHR28080:SF1">
    <property type="entry name" value="PEROXISOMAL BIOGENESIS FACTOR 3"/>
    <property type="match status" value="1"/>
</dbReference>
<keyword evidence="6" id="KW-1185">Reference proteome</keyword>
<reference evidence="5" key="1">
    <citation type="submission" date="2021-03" db="EMBL/GenBank/DDBJ databases">
        <authorList>
            <person name="Palmer J.M."/>
        </authorList>
    </citation>
    <scope>NUCLEOTIDE SEQUENCE</scope>
    <source>
        <strain evidence="5">ARV_011</strain>
    </source>
</reference>
<dbReference type="AlphaFoldDB" id="A0A9P8AJX9"/>
<evidence type="ECO:0000256" key="2">
    <source>
        <dbReference type="ARBA" id="ARBA00008933"/>
    </source>
</evidence>
<dbReference type="InterPro" id="IPR006966">
    <property type="entry name" value="Peroxin-3"/>
</dbReference>
<comment type="caution">
    <text evidence="5">The sequence shown here is derived from an EMBL/GenBank/DDBJ whole genome shotgun (WGS) entry which is preliminary data.</text>
</comment>
<dbReference type="PANTHER" id="PTHR28080">
    <property type="entry name" value="PEROXISOMAL BIOGENESIS FACTOR 3"/>
    <property type="match status" value="1"/>
</dbReference>
<dbReference type="Pfam" id="PF04882">
    <property type="entry name" value="Peroxin-3"/>
    <property type="match status" value="1"/>
</dbReference>
<evidence type="ECO:0000256" key="3">
    <source>
        <dbReference type="ARBA" id="ARBA00023140"/>
    </source>
</evidence>
<gene>
    <name evidence="5" type="primary">PEX3</name>
    <name evidence="5" type="ORF">KQ657_003857</name>
</gene>
<name>A0A9P8AJX9_9ASCO</name>